<evidence type="ECO:0000256" key="1">
    <source>
        <dbReference type="SAM" id="Phobius"/>
    </source>
</evidence>
<accession>A0A0G0WSD5</accession>
<protein>
    <recommendedName>
        <fullName evidence="4">Transmembrane protein</fullName>
    </recommendedName>
</protein>
<keyword evidence="1" id="KW-1133">Transmembrane helix</keyword>
<sequence>MKLITIILLITFGLFSFGITYVNAGFQPPFESIRSTCGNEYTPNIWDVKSLKCISGCSGIILKHDSAYASKSKKPDYTTSDCSEINECKVITVKIFNPLCSQAIKIRFSDDQEQLDSEIFSPIEGQSQYSNIYTLDGSTVELTIYDANQGHKLKQLAFGVFFLGGISLIIFLVFVHRVVLIIGIIVIFILLIRYFKKRKQNNKKMKI</sequence>
<organism evidence="2 3">
    <name type="scientific">Candidatus Uhrbacteria bacterium GW2011_GWC2_41_11</name>
    <dbReference type="NCBI Taxonomy" id="1618985"/>
    <lineage>
        <taxon>Bacteria</taxon>
        <taxon>Candidatus Uhriibacteriota</taxon>
    </lineage>
</organism>
<keyword evidence="1" id="KW-0812">Transmembrane</keyword>
<name>A0A0G0WSD5_9BACT</name>
<comment type="caution">
    <text evidence="2">The sequence shown here is derived from an EMBL/GenBank/DDBJ whole genome shotgun (WGS) entry which is preliminary data.</text>
</comment>
<dbReference type="Proteomes" id="UP000034616">
    <property type="component" value="Unassembled WGS sequence"/>
</dbReference>
<evidence type="ECO:0000313" key="2">
    <source>
        <dbReference type="EMBL" id="KKR87390.1"/>
    </source>
</evidence>
<reference evidence="2 3" key="1">
    <citation type="journal article" date="2015" name="Nature">
        <title>rRNA introns, odd ribosomes, and small enigmatic genomes across a large radiation of phyla.</title>
        <authorList>
            <person name="Brown C.T."/>
            <person name="Hug L.A."/>
            <person name="Thomas B.C."/>
            <person name="Sharon I."/>
            <person name="Castelle C.J."/>
            <person name="Singh A."/>
            <person name="Wilkins M.J."/>
            <person name="Williams K.H."/>
            <person name="Banfield J.F."/>
        </authorList>
    </citation>
    <scope>NUCLEOTIDE SEQUENCE [LARGE SCALE GENOMIC DNA]</scope>
</reference>
<feature type="transmembrane region" description="Helical" evidence="1">
    <location>
        <begin position="162"/>
        <end position="195"/>
    </location>
</feature>
<evidence type="ECO:0008006" key="4">
    <source>
        <dbReference type="Google" id="ProtNLM"/>
    </source>
</evidence>
<dbReference type="EMBL" id="LCAH01000003">
    <property type="protein sequence ID" value="KKR87390.1"/>
    <property type="molecule type" value="Genomic_DNA"/>
</dbReference>
<keyword evidence="1" id="KW-0472">Membrane</keyword>
<evidence type="ECO:0000313" key="3">
    <source>
        <dbReference type="Proteomes" id="UP000034616"/>
    </source>
</evidence>
<proteinExistence type="predicted"/>
<gene>
    <name evidence="2" type="ORF">UU35_C0003G0016</name>
</gene>
<dbReference type="AlphaFoldDB" id="A0A0G0WSD5"/>